<dbReference type="InterPro" id="IPR023631">
    <property type="entry name" value="Amidase_dom"/>
</dbReference>
<organism evidence="4">
    <name type="scientific">Dichomitus squalens</name>
    <dbReference type="NCBI Taxonomy" id="114155"/>
    <lineage>
        <taxon>Eukaryota</taxon>
        <taxon>Fungi</taxon>
        <taxon>Dikarya</taxon>
        <taxon>Basidiomycota</taxon>
        <taxon>Agaricomycotina</taxon>
        <taxon>Agaricomycetes</taxon>
        <taxon>Polyporales</taxon>
        <taxon>Polyporaceae</taxon>
        <taxon>Dichomitus</taxon>
    </lineage>
</organism>
<feature type="domain" description="Amidase" evidence="3">
    <location>
        <begin position="127"/>
        <end position="169"/>
    </location>
</feature>
<gene>
    <name evidence="4" type="ORF">BD311DRAFT_185333</name>
</gene>
<reference evidence="4" key="1">
    <citation type="submission" date="2019-01" db="EMBL/GenBank/DDBJ databases">
        <title>Draft genome sequences of three monokaryotic isolates of the white-rot basidiomycete fungus Dichomitus squalens.</title>
        <authorList>
            <consortium name="DOE Joint Genome Institute"/>
            <person name="Lopez S.C."/>
            <person name="Andreopoulos B."/>
            <person name="Pangilinan J."/>
            <person name="Lipzen A."/>
            <person name="Riley R."/>
            <person name="Ahrendt S."/>
            <person name="Ng V."/>
            <person name="Barry K."/>
            <person name="Daum C."/>
            <person name="Grigoriev I.V."/>
            <person name="Hilden K.S."/>
            <person name="Makela M.R."/>
            <person name="de Vries R.P."/>
        </authorList>
    </citation>
    <scope>NUCLEOTIDE SEQUENCE [LARGE SCALE GENOMIC DNA]</scope>
    <source>
        <strain evidence="4">OM18370.1</strain>
    </source>
</reference>
<comment type="similarity">
    <text evidence="1">Belongs to the amidase family.</text>
</comment>
<dbReference type="AlphaFoldDB" id="A0A4Q9MWI0"/>
<dbReference type="GO" id="GO:0016787">
    <property type="term" value="F:hydrolase activity"/>
    <property type="evidence" value="ECO:0007669"/>
    <property type="project" value="UniProtKB-KW"/>
</dbReference>
<name>A0A4Q9MWI0_9APHY</name>
<dbReference type="Gene3D" id="3.90.1300.10">
    <property type="entry name" value="Amidase signature (AS) domain"/>
    <property type="match status" value="1"/>
</dbReference>
<dbReference type="OrthoDB" id="6428749at2759"/>
<evidence type="ECO:0000259" key="3">
    <source>
        <dbReference type="Pfam" id="PF01425"/>
    </source>
</evidence>
<dbReference type="Pfam" id="PF01425">
    <property type="entry name" value="Amidase"/>
    <property type="match status" value="1"/>
</dbReference>
<evidence type="ECO:0000313" key="4">
    <source>
        <dbReference type="EMBL" id="TBU30666.1"/>
    </source>
</evidence>
<sequence length="170" mass="19032">MWPFSTSAYIEVSRRKLLVRQEALRAARTRSFVPEGIEESILRATGLFLSSINVRGNASLTFDFFQPKAKEIVERISKGEWTASEVLEAYISRALLSQDLTNCLTEGLQSSYLFPARLRNLLTSLNGCRLLVFFREARAQAKALDAEFASTGKIRGPLHGVPVSFKDVCQ</sequence>
<evidence type="ECO:0000256" key="2">
    <source>
        <dbReference type="ARBA" id="ARBA00022801"/>
    </source>
</evidence>
<proteinExistence type="inferred from homology"/>
<dbReference type="PANTHER" id="PTHR46072">
    <property type="entry name" value="AMIDASE-RELATED-RELATED"/>
    <property type="match status" value="1"/>
</dbReference>
<dbReference type="InterPro" id="IPR036928">
    <property type="entry name" value="AS_sf"/>
</dbReference>
<keyword evidence="2" id="KW-0378">Hydrolase</keyword>
<dbReference type="EMBL" id="ML143404">
    <property type="protein sequence ID" value="TBU30666.1"/>
    <property type="molecule type" value="Genomic_DNA"/>
</dbReference>
<accession>A0A4Q9MWI0</accession>
<dbReference type="SUPFAM" id="SSF75304">
    <property type="entry name" value="Amidase signature (AS) enzymes"/>
    <property type="match status" value="1"/>
</dbReference>
<evidence type="ECO:0000256" key="1">
    <source>
        <dbReference type="ARBA" id="ARBA00009199"/>
    </source>
</evidence>
<protein>
    <recommendedName>
        <fullName evidence="3">Amidase domain-containing protein</fullName>
    </recommendedName>
</protein>
<dbReference type="Proteomes" id="UP000292957">
    <property type="component" value="Unassembled WGS sequence"/>
</dbReference>